<evidence type="ECO:0000259" key="7">
    <source>
        <dbReference type="SMART" id="SM00829"/>
    </source>
</evidence>
<dbReference type="InterPro" id="IPR011032">
    <property type="entry name" value="GroES-like_sf"/>
</dbReference>
<sequence length="431" mass="46773">MSNCEKPQTPTGIRTTRSAIHNIDTQPLLQSTMSATTQVSSGTALASGPTLSLTGAGEQKPMRPLTRDEAVGFEVDSPDTWSNFHKRVHKLKPQGDYDVDMKILACGVCGSDVHTLCGGWGDQHYPLCVGHEIIGLVTRIGPRVTLHKIGDRVGVGASSWACLECRQCNKGNEQYCAHQLDTYGAKWPDTGYVTKGGYSSHIRIHEHYCFPVPEELPTAVAAPMMCAGLTVYSPLKRNGCGPGAKVGVVGVGGLGHLAVMFAKAMGAEEVWAFMLDHSLDSDARELGATGVIVMSDEGVREEHKHTFDLVLNSASSSVNCAPFLPLLDVHGRWISVSMPAKEDKGTEVSTWTQIENGCLIGASHLGSRNEALEMLRLAADKGVRTWVEEVDISKEGLKAALERCRRSDVRYRFCLTGYDKEFGEDIKGRED</sequence>
<dbReference type="Gene3D" id="3.40.50.720">
    <property type="entry name" value="NAD(P)-binding Rossmann-like Domain"/>
    <property type="match status" value="1"/>
</dbReference>
<proteinExistence type="inferred from homology"/>
<dbReference type="SUPFAM" id="SSF51735">
    <property type="entry name" value="NAD(P)-binding Rossmann-fold domains"/>
    <property type="match status" value="1"/>
</dbReference>
<dbReference type="InterPro" id="IPR036291">
    <property type="entry name" value="NAD(P)-bd_dom_sf"/>
</dbReference>
<evidence type="ECO:0000256" key="5">
    <source>
        <dbReference type="RuleBase" id="RU361277"/>
    </source>
</evidence>
<comment type="cofactor">
    <cofactor evidence="1 5">
        <name>Zn(2+)</name>
        <dbReference type="ChEBI" id="CHEBI:29105"/>
    </cofactor>
</comment>
<gene>
    <name evidence="8" type="ORF">FJTKL_14227</name>
</gene>
<dbReference type="PANTHER" id="PTHR42683">
    <property type="entry name" value="ALDEHYDE REDUCTASE"/>
    <property type="match status" value="1"/>
</dbReference>
<evidence type="ECO:0000256" key="3">
    <source>
        <dbReference type="ARBA" id="ARBA00022833"/>
    </source>
</evidence>
<comment type="caution">
    <text evidence="8">The sequence shown here is derived from an EMBL/GenBank/DDBJ whole genome shotgun (WGS) entry which is preliminary data.</text>
</comment>
<dbReference type="InterPro" id="IPR020843">
    <property type="entry name" value="ER"/>
</dbReference>
<dbReference type="PROSITE" id="PS00059">
    <property type="entry name" value="ADH_ZINC"/>
    <property type="match status" value="1"/>
</dbReference>
<dbReference type="Proteomes" id="UP001600888">
    <property type="component" value="Unassembled WGS sequence"/>
</dbReference>
<dbReference type="CDD" id="cd05283">
    <property type="entry name" value="CAD1"/>
    <property type="match status" value="1"/>
</dbReference>
<feature type="region of interest" description="Disordered" evidence="6">
    <location>
        <begin position="34"/>
        <end position="62"/>
    </location>
</feature>
<keyword evidence="4" id="KW-0560">Oxidoreductase</keyword>
<dbReference type="Pfam" id="PF08240">
    <property type="entry name" value="ADH_N"/>
    <property type="match status" value="1"/>
</dbReference>
<dbReference type="InterPro" id="IPR013149">
    <property type="entry name" value="ADH-like_C"/>
</dbReference>
<keyword evidence="9" id="KW-1185">Reference proteome</keyword>
<reference evidence="8 9" key="1">
    <citation type="submission" date="2024-03" db="EMBL/GenBank/DDBJ databases">
        <title>A high-quality draft genome sequence of Diaporthe vaccinii, a causative agent of upright dieback and viscid rot disease in cranberry plants.</title>
        <authorList>
            <person name="Sarrasin M."/>
            <person name="Lang B.F."/>
            <person name="Burger G."/>
        </authorList>
    </citation>
    <scope>NUCLEOTIDE SEQUENCE [LARGE SCALE GENOMIC DNA]</scope>
    <source>
        <strain evidence="8 9">IS7</strain>
    </source>
</reference>
<dbReference type="Pfam" id="PF00107">
    <property type="entry name" value="ADH_zinc_N"/>
    <property type="match status" value="1"/>
</dbReference>
<dbReference type="InterPro" id="IPR002328">
    <property type="entry name" value="ADH_Zn_CS"/>
</dbReference>
<dbReference type="SMART" id="SM00829">
    <property type="entry name" value="PKS_ER"/>
    <property type="match status" value="1"/>
</dbReference>
<organism evidence="8 9">
    <name type="scientific">Diaporthe vaccinii</name>
    <dbReference type="NCBI Taxonomy" id="105482"/>
    <lineage>
        <taxon>Eukaryota</taxon>
        <taxon>Fungi</taxon>
        <taxon>Dikarya</taxon>
        <taxon>Ascomycota</taxon>
        <taxon>Pezizomycotina</taxon>
        <taxon>Sordariomycetes</taxon>
        <taxon>Sordariomycetidae</taxon>
        <taxon>Diaporthales</taxon>
        <taxon>Diaporthaceae</taxon>
        <taxon>Diaporthe</taxon>
        <taxon>Diaporthe eres species complex</taxon>
    </lineage>
</organism>
<feature type="domain" description="Enoyl reductase (ER)" evidence="7">
    <location>
        <begin position="79"/>
        <end position="365"/>
    </location>
</feature>
<evidence type="ECO:0000313" key="8">
    <source>
        <dbReference type="EMBL" id="KAL2278781.1"/>
    </source>
</evidence>
<dbReference type="Gene3D" id="3.90.180.10">
    <property type="entry name" value="Medium-chain alcohol dehydrogenases, catalytic domain"/>
    <property type="match status" value="1"/>
</dbReference>
<dbReference type="InterPro" id="IPR047109">
    <property type="entry name" value="CAD-like"/>
</dbReference>
<feature type="compositionally biased region" description="Polar residues" evidence="6">
    <location>
        <begin position="34"/>
        <end position="53"/>
    </location>
</feature>
<comment type="similarity">
    <text evidence="5">Belongs to the zinc-containing alcohol dehydrogenase family.</text>
</comment>
<accession>A0ABR4E8K4</accession>
<evidence type="ECO:0000256" key="6">
    <source>
        <dbReference type="SAM" id="MobiDB-lite"/>
    </source>
</evidence>
<dbReference type="EMBL" id="JBAWTH010000083">
    <property type="protein sequence ID" value="KAL2278781.1"/>
    <property type="molecule type" value="Genomic_DNA"/>
</dbReference>
<evidence type="ECO:0000313" key="9">
    <source>
        <dbReference type="Proteomes" id="UP001600888"/>
    </source>
</evidence>
<protein>
    <recommendedName>
        <fullName evidence="7">Enoyl reductase (ER) domain-containing protein</fullName>
    </recommendedName>
</protein>
<keyword evidence="3 5" id="KW-0862">Zinc</keyword>
<dbReference type="InterPro" id="IPR013154">
    <property type="entry name" value="ADH-like_N"/>
</dbReference>
<name>A0ABR4E8K4_9PEZI</name>
<dbReference type="SUPFAM" id="SSF50129">
    <property type="entry name" value="GroES-like"/>
    <property type="match status" value="1"/>
</dbReference>
<evidence type="ECO:0000256" key="2">
    <source>
        <dbReference type="ARBA" id="ARBA00022723"/>
    </source>
</evidence>
<evidence type="ECO:0000256" key="1">
    <source>
        <dbReference type="ARBA" id="ARBA00001947"/>
    </source>
</evidence>
<keyword evidence="2 5" id="KW-0479">Metal-binding</keyword>
<evidence type="ECO:0000256" key="4">
    <source>
        <dbReference type="ARBA" id="ARBA00023002"/>
    </source>
</evidence>